<proteinExistence type="inferred from homology"/>
<comment type="similarity">
    <text evidence="7">Belongs to the binding-protein-dependent transport system permease family.</text>
</comment>
<comment type="subcellular location">
    <subcellularLocation>
        <location evidence="1 7">Cell membrane</location>
        <topology evidence="1 7">Multi-pass membrane protein</topology>
    </subcellularLocation>
</comment>
<dbReference type="PANTHER" id="PTHR30043">
    <property type="entry name" value="PHOSPHONATES TRANSPORT SYSTEM PERMEASE PROTEIN"/>
    <property type="match status" value="1"/>
</dbReference>
<evidence type="ECO:0000256" key="4">
    <source>
        <dbReference type="ARBA" id="ARBA00022692"/>
    </source>
</evidence>
<evidence type="ECO:0000313" key="10">
    <source>
        <dbReference type="Proteomes" id="UP001153050"/>
    </source>
</evidence>
<evidence type="ECO:0000256" key="5">
    <source>
        <dbReference type="ARBA" id="ARBA00022989"/>
    </source>
</evidence>
<dbReference type="RefSeq" id="WP_254020398.1">
    <property type="nucleotide sequence ID" value="NZ_CAKXZT010000143.1"/>
</dbReference>
<feature type="domain" description="ABC transmembrane type-1" evidence="8">
    <location>
        <begin position="122"/>
        <end position="305"/>
    </location>
</feature>
<gene>
    <name evidence="9" type="ORF">MES5069_470026</name>
</gene>
<protein>
    <submittedName>
        <fullName evidence="9">Phosphonate ABC transporter permease protein phnE2 (TC 3.A.1.9.1)</fullName>
    </submittedName>
</protein>
<dbReference type="InterPro" id="IPR005769">
    <property type="entry name" value="PhnE/PtxC"/>
</dbReference>
<dbReference type="NCBIfam" id="TIGR01097">
    <property type="entry name" value="PhnE"/>
    <property type="match status" value="1"/>
</dbReference>
<dbReference type="CDD" id="cd06261">
    <property type="entry name" value="TM_PBP2"/>
    <property type="match status" value="1"/>
</dbReference>
<evidence type="ECO:0000256" key="1">
    <source>
        <dbReference type="ARBA" id="ARBA00004651"/>
    </source>
</evidence>
<dbReference type="SUPFAM" id="SSF161098">
    <property type="entry name" value="MetI-like"/>
    <property type="match status" value="1"/>
</dbReference>
<organism evidence="9 10">
    <name type="scientific">Mesorhizobium escarrei</name>
    <dbReference type="NCBI Taxonomy" id="666018"/>
    <lineage>
        <taxon>Bacteria</taxon>
        <taxon>Pseudomonadati</taxon>
        <taxon>Pseudomonadota</taxon>
        <taxon>Alphaproteobacteria</taxon>
        <taxon>Hyphomicrobiales</taxon>
        <taxon>Phyllobacteriaceae</taxon>
        <taxon>Mesorhizobium</taxon>
    </lineage>
</organism>
<evidence type="ECO:0000256" key="3">
    <source>
        <dbReference type="ARBA" id="ARBA00022475"/>
    </source>
</evidence>
<feature type="transmembrane region" description="Helical" evidence="7">
    <location>
        <begin position="174"/>
        <end position="197"/>
    </location>
</feature>
<evidence type="ECO:0000256" key="7">
    <source>
        <dbReference type="RuleBase" id="RU363032"/>
    </source>
</evidence>
<keyword evidence="6 7" id="KW-0472">Membrane</keyword>
<name>A0ABN8K5E1_9HYPH</name>
<keyword evidence="3" id="KW-1003">Cell membrane</keyword>
<comment type="caution">
    <text evidence="9">The sequence shown here is derived from an EMBL/GenBank/DDBJ whole genome shotgun (WGS) entry which is preliminary data.</text>
</comment>
<evidence type="ECO:0000259" key="8">
    <source>
        <dbReference type="PROSITE" id="PS50928"/>
    </source>
</evidence>
<dbReference type="Proteomes" id="UP001153050">
    <property type="component" value="Unassembled WGS sequence"/>
</dbReference>
<keyword evidence="10" id="KW-1185">Reference proteome</keyword>
<dbReference type="Pfam" id="PF00528">
    <property type="entry name" value="BPD_transp_1"/>
    <property type="match status" value="1"/>
</dbReference>
<feature type="transmembrane region" description="Helical" evidence="7">
    <location>
        <begin position="128"/>
        <end position="153"/>
    </location>
</feature>
<reference evidence="9 10" key="1">
    <citation type="submission" date="2022-03" db="EMBL/GenBank/DDBJ databases">
        <authorList>
            <person name="Brunel B."/>
        </authorList>
    </citation>
    <scope>NUCLEOTIDE SEQUENCE [LARGE SCALE GENOMIC DNA]</scope>
    <source>
        <strain evidence="9">STM5069sample</strain>
    </source>
</reference>
<feature type="transmembrane region" description="Helical" evidence="7">
    <location>
        <begin position="287"/>
        <end position="308"/>
    </location>
</feature>
<dbReference type="PROSITE" id="PS50928">
    <property type="entry name" value="ABC_TM1"/>
    <property type="match status" value="1"/>
</dbReference>
<sequence>MSATDVCRAPALSPEGATVERHWHDLAARRRLYTIGGLVFLFLALSGSLWFANETNAGKFFDRLPYVADFFAELKPRDWIDPVRALFDLPSPYDDGSLKFDYPEGRVYLTQGIYIPEYFHRMVETLNIALFSTLVGATFGFLLCFFAAGNITASRWLRFFTRRFLEIVRAFPEIVIAGFFLAIFSLGPIPAIIAVSIHTVGALGKMFFEVVENADMKPEEGLRAVGANWVERVWFGIVPQVLPNFMSYFLLRFEINVRASTILGAVGAGGIGESLRLSIGRSHEAKTIAIVFLLFCTIVAVDQFSAWLRHRLVGRQAFAYGRGE</sequence>
<dbReference type="Gene3D" id="1.10.3720.10">
    <property type="entry name" value="MetI-like"/>
    <property type="match status" value="1"/>
</dbReference>
<keyword evidence="5 7" id="KW-1133">Transmembrane helix</keyword>
<accession>A0ABN8K5E1</accession>
<keyword evidence="4 7" id="KW-0812">Transmembrane</keyword>
<dbReference type="InterPro" id="IPR000515">
    <property type="entry name" value="MetI-like"/>
</dbReference>
<evidence type="ECO:0000313" key="9">
    <source>
        <dbReference type="EMBL" id="CAH2405460.1"/>
    </source>
</evidence>
<keyword evidence="2 7" id="KW-0813">Transport</keyword>
<feature type="transmembrane region" description="Helical" evidence="7">
    <location>
        <begin position="32"/>
        <end position="52"/>
    </location>
</feature>
<dbReference type="EMBL" id="CAKXZT010000143">
    <property type="protein sequence ID" value="CAH2405460.1"/>
    <property type="molecule type" value="Genomic_DNA"/>
</dbReference>
<dbReference type="InterPro" id="IPR035906">
    <property type="entry name" value="MetI-like_sf"/>
</dbReference>
<evidence type="ECO:0000256" key="6">
    <source>
        <dbReference type="ARBA" id="ARBA00023136"/>
    </source>
</evidence>
<evidence type="ECO:0000256" key="2">
    <source>
        <dbReference type="ARBA" id="ARBA00022448"/>
    </source>
</evidence>
<dbReference type="PANTHER" id="PTHR30043:SF1">
    <property type="entry name" value="ABC TRANSPORT SYSTEM PERMEASE PROTEIN P69"/>
    <property type="match status" value="1"/>
</dbReference>